<evidence type="ECO:0000256" key="1">
    <source>
        <dbReference type="SAM" id="Phobius"/>
    </source>
</evidence>
<accession>A0A1J5PT82</accession>
<feature type="transmembrane region" description="Helical" evidence="1">
    <location>
        <begin position="7"/>
        <end position="29"/>
    </location>
</feature>
<reference evidence="2" key="1">
    <citation type="submission" date="2016-10" db="EMBL/GenBank/DDBJ databases">
        <title>Sequence of Gallionella enrichment culture.</title>
        <authorList>
            <person name="Poehlein A."/>
            <person name="Muehling M."/>
            <person name="Daniel R."/>
        </authorList>
    </citation>
    <scope>NUCLEOTIDE SEQUENCE</scope>
</reference>
<protein>
    <recommendedName>
        <fullName evidence="3">CTP synthetase</fullName>
    </recommendedName>
</protein>
<keyword evidence="1" id="KW-1133">Transmembrane helix</keyword>
<dbReference type="EMBL" id="MLJW01006371">
    <property type="protein sequence ID" value="OIQ66773.1"/>
    <property type="molecule type" value="Genomic_DNA"/>
</dbReference>
<organism evidence="2">
    <name type="scientific">mine drainage metagenome</name>
    <dbReference type="NCBI Taxonomy" id="410659"/>
    <lineage>
        <taxon>unclassified sequences</taxon>
        <taxon>metagenomes</taxon>
        <taxon>ecological metagenomes</taxon>
    </lineage>
</organism>
<keyword evidence="1" id="KW-0472">Membrane</keyword>
<gene>
    <name evidence="2" type="ORF">GALL_516530</name>
</gene>
<evidence type="ECO:0000313" key="2">
    <source>
        <dbReference type="EMBL" id="OIQ66773.1"/>
    </source>
</evidence>
<name>A0A1J5PT82_9ZZZZ</name>
<evidence type="ECO:0008006" key="3">
    <source>
        <dbReference type="Google" id="ProtNLM"/>
    </source>
</evidence>
<feature type="transmembrane region" description="Helical" evidence="1">
    <location>
        <begin position="35"/>
        <end position="54"/>
    </location>
</feature>
<proteinExistence type="predicted"/>
<dbReference type="AlphaFoldDB" id="A0A1J5PT82"/>
<comment type="caution">
    <text evidence="2">The sequence shown here is derived from an EMBL/GenBank/DDBJ whole genome shotgun (WGS) entry which is preliminary data.</text>
</comment>
<keyword evidence="1" id="KW-0812">Transmembrane</keyword>
<sequence>MTRLTMLLFSIIATSLMGILIVAALVAGYTTAVPIEIAAGLGFVLGFPVSWMVAKAIA</sequence>